<keyword evidence="2" id="KW-1185">Reference proteome</keyword>
<evidence type="ECO:0000313" key="1">
    <source>
        <dbReference type="EMBL" id="RAH85186.1"/>
    </source>
</evidence>
<accession>A0A8T8XAG6</accession>
<protein>
    <submittedName>
        <fullName evidence="1">Uncharacterized protein</fullName>
    </submittedName>
</protein>
<dbReference type="Proteomes" id="UP000249497">
    <property type="component" value="Unassembled WGS sequence"/>
</dbReference>
<dbReference type="OrthoDB" id="10543665at2759"/>
<dbReference type="EMBL" id="KZ824775">
    <property type="protein sequence ID" value="RAH85186.1"/>
    <property type="molecule type" value="Genomic_DNA"/>
</dbReference>
<name>A0A8T8XAG6_ASPJA</name>
<dbReference type="AlphaFoldDB" id="A0A8T8XAG6"/>
<dbReference type="RefSeq" id="XP_025531080.1">
    <property type="nucleotide sequence ID" value="XM_025666622.1"/>
</dbReference>
<gene>
    <name evidence="1" type="ORF">BO86DRAFT_185173</name>
</gene>
<evidence type="ECO:0000313" key="2">
    <source>
        <dbReference type="Proteomes" id="UP000249497"/>
    </source>
</evidence>
<sequence length="84" mass="9809">MKALLVIFCIEDSYCLCSYHHNSPPHTRMKSHHGLLLVFLLHFSPPPSLHPAMHFHRPSLAFARRRRMNTSMVPPSRSEARYSR</sequence>
<organism evidence="1 2">
    <name type="scientific">Aspergillus japonicus CBS 114.51</name>
    <dbReference type="NCBI Taxonomy" id="1448312"/>
    <lineage>
        <taxon>Eukaryota</taxon>
        <taxon>Fungi</taxon>
        <taxon>Dikarya</taxon>
        <taxon>Ascomycota</taxon>
        <taxon>Pezizomycotina</taxon>
        <taxon>Eurotiomycetes</taxon>
        <taxon>Eurotiomycetidae</taxon>
        <taxon>Eurotiales</taxon>
        <taxon>Aspergillaceae</taxon>
        <taxon>Aspergillus</taxon>
        <taxon>Aspergillus subgen. Circumdati</taxon>
    </lineage>
</organism>
<reference evidence="1 2" key="1">
    <citation type="submission" date="2018-02" db="EMBL/GenBank/DDBJ databases">
        <title>The genomes of Aspergillus section Nigri reveals drivers in fungal speciation.</title>
        <authorList>
            <consortium name="DOE Joint Genome Institute"/>
            <person name="Vesth T.C."/>
            <person name="Nybo J."/>
            <person name="Theobald S."/>
            <person name="Brandl J."/>
            <person name="Frisvad J.C."/>
            <person name="Nielsen K.F."/>
            <person name="Lyhne E.K."/>
            <person name="Kogle M.E."/>
            <person name="Kuo A."/>
            <person name="Riley R."/>
            <person name="Clum A."/>
            <person name="Nolan M."/>
            <person name="Lipzen A."/>
            <person name="Salamov A."/>
            <person name="Henrissat B."/>
            <person name="Wiebenga A."/>
            <person name="De vries R.P."/>
            <person name="Grigoriev I.V."/>
            <person name="Mortensen U.H."/>
            <person name="Andersen M.R."/>
            <person name="Baker S.E."/>
        </authorList>
    </citation>
    <scope>NUCLEOTIDE SEQUENCE [LARGE SCALE GENOMIC DNA]</scope>
    <source>
        <strain evidence="1 2">CBS 114.51</strain>
    </source>
</reference>
<dbReference type="GeneID" id="37170314"/>
<proteinExistence type="predicted"/>